<sequence length="451" mass="50844">MDVVALVGTLRYQQQRSIPQIHQELLDRGLVVAQRTVTDQLYRYEELLALHLADGKRLRERLKGQKQVILALDGLQPDVGHEVLWVLRDCCSGEVLVARSLLGATEKDLVPLLEEVANLCRILEIPIKGVITDGQRSIRNAVASALPDIPHQLCHFHYLREAAKPIADADRHAKKELKKHVRGVRPIERSLERRTDEEAEAVRGYCLAVRSALTDDGQPPLDADGLKLKKRLQDISGSIVRIEQKRKLPDELSRLQRLMQAGLTATENLWPAIEQAYAWVHQAAHLLANANQHDVDTLKQEYQQLLSTMTQQQDRLGALAPAVTHFQKVTASYWDGLFACYQVNDLPCTNNDLEQFFGTARHAERRATGRKRASPTLIVRGSVRVVAAGASRILSISAADLRPSNITAWQALRQALDYRHEGRRRQLRFRRDPQTYLASLEECLCRSGLPS</sequence>
<name>A0A5A5TF47_9CHLR</name>
<accession>A0A5A5TF47</accession>
<proteinExistence type="predicted"/>
<keyword evidence="2" id="KW-1185">Reference proteome</keyword>
<evidence type="ECO:0000313" key="1">
    <source>
        <dbReference type="EMBL" id="GCF10042.1"/>
    </source>
</evidence>
<dbReference type="EMBL" id="BIXY01000057">
    <property type="protein sequence ID" value="GCF10042.1"/>
    <property type="molecule type" value="Genomic_DNA"/>
</dbReference>
<evidence type="ECO:0008006" key="3">
    <source>
        <dbReference type="Google" id="ProtNLM"/>
    </source>
</evidence>
<gene>
    <name evidence="1" type="ORF">KDI_36060</name>
</gene>
<organism evidence="1 2">
    <name type="scientific">Dictyobacter arantiisoli</name>
    <dbReference type="NCBI Taxonomy" id="2014874"/>
    <lineage>
        <taxon>Bacteria</taxon>
        <taxon>Bacillati</taxon>
        <taxon>Chloroflexota</taxon>
        <taxon>Ktedonobacteria</taxon>
        <taxon>Ktedonobacterales</taxon>
        <taxon>Dictyobacteraceae</taxon>
        <taxon>Dictyobacter</taxon>
    </lineage>
</organism>
<dbReference type="Proteomes" id="UP000322530">
    <property type="component" value="Unassembled WGS sequence"/>
</dbReference>
<evidence type="ECO:0000313" key="2">
    <source>
        <dbReference type="Proteomes" id="UP000322530"/>
    </source>
</evidence>
<protein>
    <recommendedName>
        <fullName evidence="3">Transposase</fullName>
    </recommendedName>
</protein>
<dbReference type="AlphaFoldDB" id="A0A5A5TF47"/>
<comment type="caution">
    <text evidence="1">The sequence shown here is derived from an EMBL/GenBank/DDBJ whole genome shotgun (WGS) entry which is preliminary data.</text>
</comment>
<reference evidence="1 2" key="1">
    <citation type="submission" date="2019-01" db="EMBL/GenBank/DDBJ databases">
        <title>Draft genome sequence of Dictyobacter sp. Uno17.</title>
        <authorList>
            <person name="Wang C.M."/>
            <person name="Zheng Y."/>
            <person name="Sakai Y."/>
            <person name="Abe K."/>
            <person name="Yokota A."/>
            <person name="Yabe S."/>
        </authorList>
    </citation>
    <scope>NUCLEOTIDE SEQUENCE [LARGE SCALE GENOMIC DNA]</scope>
    <source>
        <strain evidence="1 2">Uno17</strain>
    </source>
</reference>